<dbReference type="AlphaFoldDB" id="A0A0D3J174"/>
<name>A0A0D3J174_EMIH1</name>
<reference evidence="2" key="1">
    <citation type="journal article" date="2013" name="Nature">
        <title>Pan genome of the phytoplankton Emiliania underpins its global distribution.</title>
        <authorList>
            <person name="Read B.A."/>
            <person name="Kegel J."/>
            <person name="Klute M.J."/>
            <person name="Kuo A."/>
            <person name="Lefebvre S.C."/>
            <person name="Maumus F."/>
            <person name="Mayer C."/>
            <person name="Miller J."/>
            <person name="Monier A."/>
            <person name="Salamov A."/>
            <person name="Young J."/>
            <person name="Aguilar M."/>
            <person name="Claverie J.M."/>
            <person name="Frickenhaus S."/>
            <person name="Gonzalez K."/>
            <person name="Herman E.K."/>
            <person name="Lin Y.C."/>
            <person name="Napier J."/>
            <person name="Ogata H."/>
            <person name="Sarno A.F."/>
            <person name="Shmutz J."/>
            <person name="Schroeder D."/>
            <person name="de Vargas C."/>
            <person name="Verret F."/>
            <person name="von Dassow P."/>
            <person name="Valentin K."/>
            <person name="Van de Peer Y."/>
            <person name="Wheeler G."/>
            <person name="Dacks J.B."/>
            <person name="Delwiche C.F."/>
            <person name="Dyhrman S.T."/>
            <person name="Glockner G."/>
            <person name="John U."/>
            <person name="Richards T."/>
            <person name="Worden A.Z."/>
            <person name="Zhang X."/>
            <person name="Grigoriev I.V."/>
            <person name="Allen A.E."/>
            <person name="Bidle K."/>
            <person name="Borodovsky M."/>
            <person name="Bowler C."/>
            <person name="Brownlee C."/>
            <person name="Cock J.M."/>
            <person name="Elias M."/>
            <person name="Gladyshev V.N."/>
            <person name="Groth M."/>
            <person name="Guda C."/>
            <person name="Hadaegh A."/>
            <person name="Iglesias-Rodriguez M.D."/>
            <person name="Jenkins J."/>
            <person name="Jones B.M."/>
            <person name="Lawson T."/>
            <person name="Leese F."/>
            <person name="Lindquist E."/>
            <person name="Lobanov A."/>
            <person name="Lomsadze A."/>
            <person name="Malik S.B."/>
            <person name="Marsh M.E."/>
            <person name="Mackinder L."/>
            <person name="Mock T."/>
            <person name="Mueller-Roeber B."/>
            <person name="Pagarete A."/>
            <person name="Parker M."/>
            <person name="Probert I."/>
            <person name="Quesneville H."/>
            <person name="Raines C."/>
            <person name="Rensing S.A."/>
            <person name="Riano-Pachon D.M."/>
            <person name="Richier S."/>
            <person name="Rokitta S."/>
            <person name="Shiraiwa Y."/>
            <person name="Soanes D.M."/>
            <person name="van der Giezen M."/>
            <person name="Wahlund T.M."/>
            <person name="Williams B."/>
            <person name="Wilson W."/>
            <person name="Wolfe G."/>
            <person name="Wurch L.L."/>
        </authorList>
    </citation>
    <scope>NUCLEOTIDE SEQUENCE</scope>
</reference>
<protein>
    <submittedName>
        <fullName evidence="1">Uncharacterized protein</fullName>
    </submittedName>
</protein>
<evidence type="ECO:0000313" key="1">
    <source>
        <dbReference type="EnsemblProtists" id="EOD17259"/>
    </source>
</evidence>
<reference evidence="1" key="2">
    <citation type="submission" date="2024-10" db="UniProtKB">
        <authorList>
            <consortium name="EnsemblProtists"/>
        </authorList>
    </citation>
    <scope>IDENTIFICATION</scope>
</reference>
<keyword evidence="2" id="KW-1185">Reference proteome</keyword>
<evidence type="ECO:0000313" key="2">
    <source>
        <dbReference type="Proteomes" id="UP000013827"/>
    </source>
</evidence>
<dbReference type="Proteomes" id="UP000013827">
    <property type="component" value="Unassembled WGS sequence"/>
</dbReference>
<dbReference type="RefSeq" id="XP_005769688.1">
    <property type="nucleotide sequence ID" value="XM_005769631.1"/>
</dbReference>
<dbReference type="EnsemblProtists" id="EOD17259">
    <property type="protein sequence ID" value="EOD17259"/>
    <property type="gene ID" value="EMIHUDRAFT_244232"/>
</dbReference>
<accession>A0A0D3J174</accession>
<dbReference type="GeneID" id="17263408"/>
<sequence length="129" mass="14386">MILADKQDLQRQLTLSLLRIDEKELEYFTQNCFAMGTQAALIALFGFDKMVEARSDVTGSSMGGETAFQIKMAWITFNALNMVAGLAAVVKATQMSIRIPGLALRGPEGSMARAVQVMRTEYWRLHAYF</sequence>
<organism evidence="1 2">
    <name type="scientific">Emiliania huxleyi (strain CCMP1516)</name>
    <dbReference type="NCBI Taxonomy" id="280463"/>
    <lineage>
        <taxon>Eukaryota</taxon>
        <taxon>Haptista</taxon>
        <taxon>Haptophyta</taxon>
        <taxon>Prymnesiophyceae</taxon>
        <taxon>Isochrysidales</taxon>
        <taxon>Noelaerhabdaceae</taxon>
        <taxon>Emiliania</taxon>
    </lineage>
</organism>
<dbReference type="KEGG" id="ehx:EMIHUDRAFT_244232"/>
<dbReference type="PaxDb" id="2903-EOD17259"/>
<proteinExistence type="predicted"/>
<dbReference type="HOGENOM" id="CLU_122614_0_0_1"/>